<sequence length="782" mass="84645">MSVRPVTSTYRLQLRPDSFTLDDARKLVGYFDDLGVSHLYLSPVLTAVAGSTHGYDVVDPTSVSAALGGRGALEALSAAVRARGMGLVVDIVPNHMGVGHPRQNAWWWDVLRHGRASRYAHYFDIDWDAGEGRLVLPVLGGEDELDGATVEWSGPEPLLAVSGQRFPVADGTDAGTGRQVHDRQHYRLVDWRSGRCGYRRFFTVSELAAVRQEDPEVFEATHAEIRSWVADDLIDGLRVDHPDGLTDPVGYLARLRALLGPDRYLVVEKILGPAETLDPTLPVDGTTGYDALRELGGVFVDPRGESGLTALTLARTGQAGDASWLHAQERALKREVLGTALRAEVGRLLRVLGAGPTDTTVTESLVELVAAVPVYRADYPGSSGMLGRVVAEVARARPELAPALDRICGDLLRSTEAAGRFAQLCGAATAKAVEDRLFYRAARLVSLQEVGGDPARFAVSTAEFHLAQAERARRWPAAMTTLSTHDTKRGEDVRARIGVLSQVPQLWARCVADWEGRVPSPEGAGLFLWQNLFGVWPEDGAVTTGLRTRIHGYAEKALREAAVNTAWDRVDEHYERRVHAWLERVFDGPVANSMSVLVRELAVHGRADALGQKLLQLCGPGVPDVYQGSEFHDDSLVDPDNRRPVDYVARVRAAGGLAATPPGGVSWSDVGADQTKLWVTRTALRLRRERPDSFVGGDYHPARAAGPLAGHLVGFTRGAPGLAPDVLVLATRHGATRQSSGWRGTTVALPPGTWVDRLTEVPYSGSLSAADLDLPVALLVRD</sequence>
<reference evidence="2 3" key="1">
    <citation type="submission" date="2016-10" db="EMBL/GenBank/DDBJ databases">
        <authorList>
            <person name="de Groot N.N."/>
        </authorList>
    </citation>
    <scope>NUCLEOTIDE SEQUENCE [LARGE SCALE GENOMIC DNA]</scope>
    <source>
        <strain evidence="2 3">JCM 11308</strain>
    </source>
</reference>
<dbReference type="Gene3D" id="1.10.10.470">
    <property type="entry name" value="Maltooligosyl trehalose synthase, domain 4"/>
    <property type="match status" value="1"/>
</dbReference>
<dbReference type="Pfam" id="PF00128">
    <property type="entry name" value="Alpha-amylase"/>
    <property type="match status" value="1"/>
</dbReference>
<dbReference type="PANTHER" id="PTHR10357">
    <property type="entry name" value="ALPHA-AMYLASE FAMILY MEMBER"/>
    <property type="match status" value="1"/>
</dbReference>
<dbReference type="GO" id="GO:0047470">
    <property type="term" value="F:(1,4)-alpha-D-glucan 1-alpha-D-glucosylmutase activity"/>
    <property type="evidence" value="ECO:0007669"/>
    <property type="project" value="TreeGrafter"/>
</dbReference>
<evidence type="ECO:0000259" key="1">
    <source>
        <dbReference type="SMART" id="SM00642"/>
    </source>
</evidence>
<dbReference type="InterPro" id="IPR006047">
    <property type="entry name" value="GH13_cat_dom"/>
</dbReference>
<dbReference type="InterPro" id="IPR017853">
    <property type="entry name" value="GH"/>
</dbReference>
<dbReference type="GO" id="GO:0005992">
    <property type="term" value="P:trehalose biosynthetic process"/>
    <property type="evidence" value="ECO:0007669"/>
    <property type="project" value="TreeGrafter"/>
</dbReference>
<dbReference type="SUPFAM" id="SSF51445">
    <property type="entry name" value="(Trans)glycosidases"/>
    <property type="match status" value="1"/>
</dbReference>
<protein>
    <submittedName>
        <fullName evidence="2">(1-&gt;4)-alpha-D-glucan 1-alpha-D-glucosylmutase</fullName>
    </submittedName>
</protein>
<dbReference type="PANTHER" id="PTHR10357:SF216">
    <property type="entry name" value="MALTOOLIGOSYL TREHALOSE SYNTHASE-RELATED"/>
    <property type="match status" value="1"/>
</dbReference>
<proteinExistence type="predicted"/>
<name>A0A1G7BEI6_9NOCA</name>
<dbReference type="Gene3D" id="3.30.1590.10">
    <property type="entry name" value="Maltooligosyl trehalose synthase, domain 2"/>
    <property type="match status" value="1"/>
</dbReference>
<accession>A0A1G7BEI6</accession>
<organism evidence="2 3">
    <name type="scientific">Rhodococcus tukisamuensis</name>
    <dbReference type="NCBI Taxonomy" id="168276"/>
    <lineage>
        <taxon>Bacteria</taxon>
        <taxon>Bacillati</taxon>
        <taxon>Actinomycetota</taxon>
        <taxon>Actinomycetes</taxon>
        <taxon>Mycobacteriales</taxon>
        <taxon>Nocardiaceae</taxon>
        <taxon>Rhodococcus</taxon>
    </lineage>
</organism>
<dbReference type="EMBL" id="FNAB01000013">
    <property type="protein sequence ID" value="SDE25469.1"/>
    <property type="molecule type" value="Genomic_DNA"/>
</dbReference>
<dbReference type="Proteomes" id="UP000199417">
    <property type="component" value="Unassembled WGS sequence"/>
</dbReference>
<dbReference type="InterPro" id="IPR012767">
    <property type="entry name" value="Trehalose_TreY"/>
</dbReference>
<dbReference type="AlphaFoldDB" id="A0A1G7BEI6"/>
<dbReference type="Gene3D" id="1.10.150.200">
    <property type="entry name" value="Maltooligosyl trehalose synthase, domain 3"/>
    <property type="match status" value="1"/>
</dbReference>
<evidence type="ECO:0000313" key="2">
    <source>
        <dbReference type="EMBL" id="SDE25469.1"/>
    </source>
</evidence>
<gene>
    <name evidence="2" type="ORF">SAMN05444580_1138</name>
</gene>
<dbReference type="Gene3D" id="3.20.20.80">
    <property type="entry name" value="Glycosidases"/>
    <property type="match status" value="1"/>
</dbReference>
<dbReference type="SMART" id="SM00642">
    <property type="entry name" value="Aamy"/>
    <property type="match status" value="1"/>
</dbReference>
<dbReference type="GO" id="GO:0030980">
    <property type="term" value="P:alpha-glucan catabolic process"/>
    <property type="evidence" value="ECO:0007669"/>
    <property type="project" value="TreeGrafter"/>
</dbReference>
<dbReference type="STRING" id="168276.SAMN05444580_1138"/>
<feature type="domain" description="Glycosyl hydrolase family 13 catalytic" evidence="1">
    <location>
        <begin position="13"/>
        <end position="397"/>
    </location>
</feature>
<dbReference type="InterPro" id="IPR013797">
    <property type="entry name" value="Maltooligo_trehalose_synth_4"/>
</dbReference>
<dbReference type="CDD" id="cd11336">
    <property type="entry name" value="AmyAc_MTSase"/>
    <property type="match status" value="1"/>
</dbReference>
<keyword evidence="3" id="KW-1185">Reference proteome</keyword>
<dbReference type="NCBIfam" id="TIGR02401">
    <property type="entry name" value="trehalose_TreY"/>
    <property type="match status" value="1"/>
</dbReference>
<dbReference type="RefSeq" id="WP_072846236.1">
    <property type="nucleotide sequence ID" value="NZ_FNAB01000013.1"/>
</dbReference>
<evidence type="ECO:0000313" key="3">
    <source>
        <dbReference type="Proteomes" id="UP000199417"/>
    </source>
</evidence>